<dbReference type="EMBL" id="CAJVPZ010004963">
    <property type="protein sequence ID" value="CAG8554120.1"/>
    <property type="molecule type" value="Genomic_DNA"/>
</dbReference>
<protein>
    <submittedName>
        <fullName evidence="1">16052_t:CDS:1</fullName>
    </submittedName>
</protein>
<keyword evidence="2" id="KW-1185">Reference proteome</keyword>
<accession>A0A9N9B5Q3</accession>
<dbReference type="OrthoDB" id="2441771at2759"/>
<sequence>MSKFNKSVTVEDESNSDIELMHKNDVETAQKSGQTNFEANFGCMSVEMLKFLCHEIGVSDTGNESRKRNVLSDLDISVKGKVVDIDSVMKEVSGKGSKLGFELEKAFANVFNNVLVDSENLTSGAVLEMAYVVRVADENG</sequence>
<gene>
    <name evidence="1" type="ORF">RFULGI_LOCUS4772</name>
</gene>
<dbReference type="Proteomes" id="UP000789396">
    <property type="component" value="Unassembled WGS sequence"/>
</dbReference>
<proteinExistence type="predicted"/>
<comment type="caution">
    <text evidence="1">The sequence shown here is derived from an EMBL/GenBank/DDBJ whole genome shotgun (WGS) entry which is preliminary data.</text>
</comment>
<organism evidence="1 2">
    <name type="scientific">Racocetra fulgida</name>
    <dbReference type="NCBI Taxonomy" id="60492"/>
    <lineage>
        <taxon>Eukaryota</taxon>
        <taxon>Fungi</taxon>
        <taxon>Fungi incertae sedis</taxon>
        <taxon>Mucoromycota</taxon>
        <taxon>Glomeromycotina</taxon>
        <taxon>Glomeromycetes</taxon>
        <taxon>Diversisporales</taxon>
        <taxon>Gigasporaceae</taxon>
        <taxon>Racocetra</taxon>
    </lineage>
</organism>
<evidence type="ECO:0000313" key="2">
    <source>
        <dbReference type="Proteomes" id="UP000789396"/>
    </source>
</evidence>
<reference evidence="1" key="1">
    <citation type="submission" date="2021-06" db="EMBL/GenBank/DDBJ databases">
        <authorList>
            <person name="Kallberg Y."/>
            <person name="Tangrot J."/>
            <person name="Rosling A."/>
        </authorList>
    </citation>
    <scope>NUCLEOTIDE SEQUENCE</scope>
    <source>
        <strain evidence="1">IN212</strain>
    </source>
</reference>
<name>A0A9N9B5Q3_9GLOM</name>
<evidence type="ECO:0000313" key="1">
    <source>
        <dbReference type="EMBL" id="CAG8554120.1"/>
    </source>
</evidence>
<dbReference type="AlphaFoldDB" id="A0A9N9B5Q3"/>